<organism evidence="1 2">
    <name type="scientific">Acetobacter persici</name>
    <dbReference type="NCBI Taxonomy" id="1076596"/>
    <lineage>
        <taxon>Bacteria</taxon>
        <taxon>Pseudomonadati</taxon>
        <taxon>Pseudomonadota</taxon>
        <taxon>Alphaproteobacteria</taxon>
        <taxon>Acetobacterales</taxon>
        <taxon>Acetobacteraceae</taxon>
        <taxon>Acetobacter</taxon>
    </lineage>
</organism>
<dbReference type="OrthoDB" id="7275517at2"/>
<sequence length="117" mass="12925">MRRPLPLTLVLILGSLVVTPLATRLSAQAVMPPAPPAEERRIMRALPPSEPVVITSDSVEFCLRLSHVIDNYKTQGVLPHTVSQLRDEGTDLCRQGLVRSGLIRLRRAIVSLKRTTP</sequence>
<gene>
    <name evidence="1" type="ORF">DmAi_10090</name>
</gene>
<accession>A0A6V8I5Y2</accession>
<protein>
    <submittedName>
        <fullName evidence="1">Uncharacterized protein</fullName>
    </submittedName>
</protein>
<comment type="caution">
    <text evidence="1">The sequence shown here is derived from an EMBL/GenBank/DDBJ whole genome shotgun (WGS) entry which is preliminary data.</text>
</comment>
<evidence type="ECO:0000313" key="2">
    <source>
        <dbReference type="Proteomes" id="UP000548726"/>
    </source>
</evidence>
<proteinExistence type="predicted"/>
<reference evidence="1 2" key="1">
    <citation type="journal article" date="2020" name="Cell Rep.">
        <title>Local necrotic cells trigger systemic immune activation via gut microbiome dysbiosis in Drosophila.</title>
        <authorList>
            <person name="Kosakamoto H."/>
            <person name="Yamauchi T."/>
            <person name="Akuzawa-Tokita Y."/>
            <person name="Nishimura K."/>
            <person name="Soga T."/>
            <person name="Murakami T."/>
            <person name="Mori H."/>
            <person name="Yamamoto K."/>
            <person name="Miyazaki R."/>
            <person name="Koto A."/>
            <person name="Miura M."/>
            <person name="Obata F."/>
        </authorList>
    </citation>
    <scope>NUCLEOTIDE SEQUENCE [LARGE SCALE GENOMIC DNA]</scope>
    <source>
        <strain evidence="1 2">Ai</strain>
    </source>
</reference>
<dbReference type="RefSeq" id="WP_143217684.1">
    <property type="nucleotide sequence ID" value="NZ_BLJP01000002.1"/>
</dbReference>
<dbReference type="Proteomes" id="UP000548726">
    <property type="component" value="Unassembled WGS sequence"/>
</dbReference>
<dbReference type="EMBL" id="BLJP01000002">
    <property type="protein sequence ID" value="GFE92950.1"/>
    <property type="molecule type" value="Genomic_DNA"/>
</dbReference>
<name>A0A6V8I5Y2_9PROT</name>
<evidence type="ECO:0000313" key="1">
    <source>
        <dbReference type="EMBL" id="GFE92950.1"/>
    </source>
</evidence>
<keyword evidence="2" id="KW-1185">Reference proteome</keyword>
<dbReference type="AlphaFoldDB" id="A0A6V8I5Y2"/>